<gene>
    <name evidence="2" type="ORF">P873_03925</name>
</gene>
<dbReference type="Gene3D" id="3.30.2090.10">
    <property type="entry name" value="Multidrug efflux transporter AcrB TolC docking domain, DN and DC subdomains"/>
    <property type="match status" value="2"/>
</dbReference>
<accession>A0A091C346</accession>
<dbReference type="Proteomes" id="UP000029391">
    <property type="component" value="Unassembled WGS sequence"/>
</dbReference>
<dbReference type="InterPro" id="IPR001036">
    <property type="entry name" value="Acrflvin-R"/>
</dbReference>
<dbReference type="RefSeq" id="WP_081683331.1">
    <property type="nucleotide sequence ID" value="NZ_AUFF01000003.1"/>
</dbReference>
<dbReference type="SUPFAM" id="SSF82714">
    <property type="entry name" value="Multidrug efflux transporter AcrB TolC docking domain, DN and DC subdomains"/>
    <property type="match status" value="1"/>
</dbReference>
<dbReference type="GO" id="GO:0042910">
    <property type="term" value="F:xenobiotic transmembrane transporter activity"/>
    <property type="evidence" value="ECO:0007669"/>
    <property type="project" value="TreeGrafter"/>
</dbReference>
<feature type="transmembrane region" description="Helical" evidence="1">
    <location>
        <begin position="847"/>
        <end position="870"/>
    </location>
</feature>
<keyword evidence="1" id="KW-1133">Transmembrane helix</keyword>
<sequence length="1041" mass="109962">MKLTESALRNPAAVAVVVALVAIFGVVALRALPLQLFPDIEQPRMTVQSTWRAASPQEMEAEIVEPIETVLEGLPGMAEMTAAVAEGWTSIELAFAVGTDMQAALVEVLARLNRLPPLPRDAVPPRVSLGADGANESLTYFFVQQLPGTPGNIHDQRQFIEDRVVPVITAVPGVAGVDINGADPDELAIEIDLERAAAYGVTLPLVAEVAGRATDVSGGSFDAGRRQYTLRFAGRYAPDELGELILLWRDGRPVRLADVATVRMQRSEQRFFSYQNGNPAIGLRIRRESGANVLATLDEVKRVVAGLRDGVLKERGLGIEQSFDASLFIGRAIGLLTGSLGAGVMLAVGCLWWFLRDVRATVLIATAIPISLLATFIVLQLGGRSLNVISLAGLAFAVGMVMDAAVVVAENIVRLRGEGLSPLQAAATGACQVGGALFASTATTVAVFLPVIFMQDVEGQLFADLALTISIAVGISLLVALTVLPAAAGGWLRGGAAGGAGGYARITAWAMRATATRRRQWSWVAALVAAPVLATWLVLPRIDYLPPVKRAAIDTWFNFPPGMSPQAIDAEIVPTLLARMRPLMDGEREPQLRNWYLSLWPNGGTMGARVVDEERIGELETIVREEVVTGLPDTRAFTAEGDLFGGFGGSTRAIAIHLQHADGEALNLAAETGRRLLVEKFAGANVQAWPNADGAAPELRVIADDRRLAEAGWRRPDLATAVRVLGDGAWLGEHFDGERRLPIVLRAAGPRGIDEPERLATAPLATPLGGVLGLGELARLQTTLAPGQLRRVDRRRTLTLTVDPPAALSLEEALEIVNGEIVPALRAALPADAGVRVSGSADRLGEVVATMAGNFAMALLVLFLLMAALFRSVRDSAFVIATLPMAVFGGVIGLRTVQLFTPQTLDLLSMIGFIMLLGMVINNAILLVAQTRDGETAGLSLEAAIAQALDQRLRPILIAALTGVVGALPMAVNPGPGAVIYRGLAAVTVGGVALSLVFTVVLVPALIRLWPRRAARDATGAGIVPVAADPSNLPLPARNAA</sequence>
<dbReference type="Pfam" id="PF00873">
    <property type="entry name" value="ACR_tran"/>
    <property type="match status" value="2"/>
</dbReference>
<dbReference type="STRING" id="1121013.GCA_000426365_01372"/>
<dbReference type="Gene3D" id="1.20.1640.10">
    <property type="entry name" value="Multidrug efflux transporter AcrB transmembrane domain"/>
    <property type="match status" value="2"/>
</dbReference>
<evidence type="ECO:0000313" key="3">
    <source>
        <dbReference type="Proteomes" id="UP000029391"/>
    </source>
</evidence>
<dbReference type="SUPFAM" id="SSF82693">
    <property type="entry name" value="Multidrug efflux transporter AcrB pore domain, PN1, PN2, PC1 and PC2 subdomains"/>
    <property type="match status" value="2"/>
</dbReference>
<feature type="transmembrane region" description="Helical" evidence="1">
    <location>
        <begin position="877"/>
        <end position="895"/>
    </location>
</feature>
<feature type="transmembrane region" description="Helical" evidence="1">
    <location>
        <begin position="984"/>
        <end position="1007"/>
    </location>
</feature>
<dbReference type="OrthoDB" id="9757904at2"/>
<dbReference type="PRINTS" id="PR00702">
    <property type="entry name" value="ACRIFLAVINRP"/>
</dbReference>
<comment type="caution">
    <text evidence="2">The sequence shown here is derived from an EMBL/GenBank/DDBJ whole genome shotgun (WGS) entry which is preliminary data.</text>
</comment>
<reference evidence="2 3" key="1">
    <citation type="submission" date="2013-09" db="EMBL/GenBank/DDBJ databases">
        <title>Genome sequencing of Arenimonas composti.</title>
        <authorList>
            <person name="Chen F."/>
            <person name="Wang G."/>
        </authorList>
    </citation>
    <scope>NUCLEOTIDE SEQUENCE [LARGE SCALE GENOMIC DNA]</scope>
    <source>
        <strain evidence="2 3">TR7-09</strain>
    </source>
</reference>
<feature type="transmembrane region" description="Helical" evidence="1">
    <location>
        <begin position="362"/>
        <end position="382"/>
    </location>
</feature>
<dbReference type="PANTHER" id="PTHR32063:SF0">
    <property type="entry name" value="SWARMING MOTILITY PROTEIN SWRC"/>
    <property type="match status" value="1"/>
</dbReference>
<dbReference type="EMBL" id="AWXU01000009">
    <property type="protein sequence ID" value="KFN51055.1"/>
    <property type="molecule type" value="Genomic_DNA"/>
</dbReference>
<dbReference type="AlphaFoldDB" id="A0A091C346"/>
<dbReference type="eggNOG" id="COG0841">
    <property type="taxonomic scope" value="Bacteria"/>
</dbReference>
<dbReference type="InterPro" id="IPR027463">
    <property type="entry name" value="AcrB_DN_DC_subdom"/>
</dbReference>
<organism evidence="2 3">
    <name type="scientific">Arenimonas composti TR7-09 = DSM 18010</name>
    <dbReference type="NCBI Taxonomy" id="1121013"/>
    <lineage>
        <taxon>Bacteria</taxon>
        <taxon>Pseudomonadati</taxon>
        <taxon>Pseudomonadota</taxon>
        <taxon>Gammaproteobacteria</taxon>
        <taxon>Lysobacterales</taxon>
        <taxon>Lysobacteraceae</taxon>
        <taxon>Arenimonas</taxon>
    </lineage>
</organism>
<feature type="transmembrane region" description="Helical" evidence="1">
    <location>
        <begin position="332"/>
        <end position="355"/>
    </location>
</feature>
<feature type="transmembrane region" description="Helical" evidence="1">
    <location>
        <begin position="521"/>
        <end position="539"/>
    </location>
</feature>
<keyword evidence="1" id="KW-0812">Transmembrane</keyword>
<feature type="transmembrane region" description="Helical" evidence="1">
    <location>
        <begin position="12"/>
        <end position="32"/>
    </location>
</feature>
<keyword evidence="1" id="KW-0472">Membrane</keyword>
<dbReference type="Gene3D" id="3.30.70.1320">
    <property type="entry name" value="Multidrug efflux transporter AcrB pore domain like"/>
    <property type="match status" value="1"/>
</dbReference>
<name>A0A091C346_9GAMM</name>
<protein>
    <recommendedName>
        <fullName evidence="4">SSD domain-containing protein</fullName>
    </recommendedName>
</protein>
<proteinExistence type="predicted"/>
<feature type="transmembrane region" description="Helical" evidence="1">
    <location>
        <begin position="465"/>
        <end position="484"/>
    </location>
</feature>
<evidence type="ECO:0008006" key="4">
    <source>
        <dbReference type="Google" id="ProtNLM"/>
    </source>
</evidence>
<dbReference type="SUPFAM" id="SSF82866">
    <property type="entry name" value="Multidrug efflux transporter AcrB transmembrane domain"/>
    <property type="match status" value="2"/>
</dbReference>
<feature type="transmembrane region" description="Helical" evidence="1">
    <location>
        <begin position="430"/>
        <end position="453"/>
    </location>
</feature>
<feature type="transmembrane region" description="Helical" evidence="1">
    <location>
        <begin position="388"/>
        <end position="409"/>
    </location>
</feature>
<dbReference type="GO" id="GO:0005886">
    <property type="term" value="C:plasma membrane"/>
    <property type="evidence" value="ECO:0007669"/>
    <property type="project" value="TreeGrafter"/>
</dbReference>
<feature type="transmembrane region" description="Helical" evidence="1">
    <location>
        <begin position="907"/>
        <end position="929"/>
    </location>
</feature>
<dbReference type="Gene3D" id="3.30.70.1430">
    <property type="entry name" value="Multidrug efflux transporter AcrB pore domain"/>
    <property type="match status" value="2"/>
</dbReference>
<keyword evidence="3" id="KW-1185">Reference proteome</keyword>
<dbReference type="Gene3D" id="3.30.70.1440">
    <property type="entry name" value="Multidrug efflux transporter AcrB pore domain"/>
    <property type="match status" value="1"/>
</dbReference>
<evidence type="ECO:0000313" key="2">
    <source>
        <dbReference type="EMBL" id="KFN51055.1"/>
    </source>
</evidence>
<dbReference type="PANTHER" id="PTHR32063">
    <property type="match status" value="1"/>
</dbReference>
<feature type="transmembrane region" description="Helical" evidence="1">
    <location>
        <begin position="955"/>
        <end position="972"/>
    </location>
</feature>
<evidence type="ECO:0000256" key="1">
    <source>
        <dbReference type="SAM" id="Phobius"/>
    </source>
</evidence>